<dbReference type="Pfam" id="PF14223">
    <property type="entry name" value="Retrotran_gag_2"/>
    <property type="match status" value="1"/>
</dbReference>
<evidence type="ECO:0000313" key="1">
    <source>
        <dbReference type="EMBL" id="MQL68696.1"/>
    </source>
</evidence>
<keyword evidence="2" id="KW-1185">Reference proteome</keyword>
<dbReference type="EMBL" id="NMUH01000020">
    <property type="protein sequence ID" value="MQL68696.1"/>
    <property type="molecule type" value="Genomic_DNA"/>
</dbReference>
<dbReference type="PANTHER" id="PTHR34676">
    <property type="entry name" value="DUF4219 DOMAIN-CONTAINING PROTEIN-RELATED"/>
    <property type="match status" value="1"/>
</dbReference>
<name>A0A843TEM6_COLES</name>
<accession>A0A843TEM6</accession>
<dbReference type="Proteomes" id="UP000652761">
    <property type="component" value="Unassembled WGS sequence"/>
</dbReference>
<sequence>LSIHPPSRKLAANRKWANKWYQSQALQASRYHDLKSKDQMAAEAHHYEGQSVTIPPFFDGEDYQYWKMRMECFIRGTDFDLWQVIEQGDFAILGETTSTLSIADKRNIEFSRLSACRTAKEMWDKLQVTYEGTDRVKQTRIDILVSQYEQFKMLPNENITQMYNHISNIIVGLSSQGKILTNEETVRKILRSLTNVWTPKVTAIDEAHDLT</sequence>
<evidence type="ECO:0008006" key="3">
    <source>
        <dbReference type="Google" id="ProtNLM"/>
    </source>
</evidence>
<reference evidence="1" key="1">
    <citation type="submission" date="2017-07" db="EMBL/GenBank/DDBJ databases">
        <title>Taro Niue Genome Assembly and Annotation.</title>
        <authorList>
            <person name="Atibalentja N."/>
            <person name="Keating K."/>
            <person name="Fields C.J."/>
        </authorList>
    </citation>
    <scope>NUCLEOTIDE SEQUENCE</scope>
    <source>
        <strain evidence="1">Niue_2</strain>
        <tissue evidence="1">Leaf</tissue>
    </source>
</reference>
<dbReference type="OrthoDB" id="1909174at2759"/>
<dbReference type="PANTHER" id="PTHR34676:SF8">
    <property type="entry name" value="TRANSMEMBRANE PROTEIN"/>
    <property type="match status" value="1"/>
</dbReference>
<feature type="non-terminal residue" evidence="1">
    <location>
        <position position="1"/>
    </location>
</feature>
<feature type="non-terminal residue" evidence="1">
    <location>
        <position position="211"/>
    </location>
</feature>
<dbReference type="AlphaFoldDB" id="A0A843TEM6"/>
<protein>
    <recommendedName>
        <fullName evidence="3">DUF4219 domain-containing protein</fullName>
    </recommendedName>
</protein>
<evidence type="ECO:0000313" key="2">
    <source>
        <dbReference type="Proteomes" id="UP000652761"/>
    </source>
</evidence>
<proteinExistence type="predicted"/>
<organism evidence="1 2">
    <name type="scientific">Colocasia esculenta</name>
    <name type="common">Wild taro</name>
    <name type="synonym">Arum esculentum</name>
    <dbReference type="NCBI Taxonomy" id="4460"/>
    <lineage>
        <taxon>Eukaryota</taxon>
        <taxon>Viridiplantae</taxon>
        <taxon>Streptophyta</taxon>
        <taxon>Embryophyta</taxon>
        <taxon>Tracheophyta</taxon>
        <taxon>Spermatophyta</taxon>
        <taxon>Magnoliopsida</taxon>
        <taxon>Liliopsida</taxon>
        <taxon>Araceae</taxon>
        <taxon>Aroideae</taxon>
        <taxon>Colocasieae</taxon>
        <taxon>Colocasia</taxon>
    </lineage>
</organism>
<comment type="caution">
    <text evidence="1">The sequence shown here is derived from an EMBL/GenBank/DDBJ whole genome shotgun (WGS) entry which is preliminary data.</text>
</comment>
<gene>
    <name evidence="1" type="ORF">Taro_001007</name>
</gene>